<dbReference type="InterPro" id="IPR029062">
    <property type="entry name" value="Class_I_gatase-like"/>
</dbReference>
<dbReference type="EMBL" id="FNJB01000001">
    <property type="protein sequence ID" value="SDO05846.1"/>
    <property type="molecule type" value="Genomic_DNA"/>
</dbReference>
<sequence length="206" mass="21611">MTSDILVAVYSGLADWEIGYVTAGLNNPAFQREPGKFRVCTVAETAAPITTMGGLVVTPDLTLADADIEGAALLLLPGADSWLEGEHTAFAEAAARRLDAGSPVAAICGATVGLAAAGLLDTRAHTGNAPQQLAMADAYQGESRFLPDRAVVDQGLITAGAASPLEFAREIFRVLDVYEPDVLEAWYQLNATGDPKWFFALMEAVG</sequence>
<evidence type="ECO:0000313" key="3">
    <source>
        <dbReference type="Proteomes" id="UP000199651"/>
    </source>
</evidence>
<dbReference type="SUPFAM" id="SSF52317">
    <property type="entry name" value="Class I glutamine amidotransferase-like"/>
    <property type="match status" value="1"/>
</dbReference>
<keyword evidence="2" id="KW-0378">Hydrolase</keyword>
<dbReference type="GO" id="GO:0008233">
    <property type="term" value="F:peptidase activity"/>
    <property type="evidence" value="ECO:0007669"/>
    <property type="project" value="UniProtKB-KW"/>
</dbReference>
<accession>A0A1H0GG12</accession>
<dbReference type="AlphaFoldDB" id="A0A1H0GG12"/>
<dbReference type="PANTHER" id="PTHR48094">
    <property type="entry name" value="PROTEIN/NUCLEIC ACID DEGLYCASE DJ-1-RELATED"/>
    <property type="match status" value="1"/>
</dbReference>
<dbReference type="InterPro" id="IPR050325">
    <property type="entry name" value="Prot/Nucl_acid_deglycase"/>
</dbReference>
<evidence type="ECO:0000313" key="2">
    <source>
        <dbReference type="EMBL" id="SDO05846.1"/>
    </source>
</evidence>
<dbReference type="GO" id="GO:0005737">
    <property type="term" value="C:cytoplasm"/>
    <property type="evidence" value="ECO:0007669"/>
    <property type="project" value="TreeGrafter"/>
</dbReference>
<proteinExistence type="predicted"/>
<dbReference type="Pfam" id="PF01965">
    <property type="entry name" value="DJ-1_PfpI"/>
    <property type="match status" value="1"/>
</dbReference>
<dbReference type="STRING" id="504798.SAMN05421871_10387"/>
<dbReference type="RefSeq" id="WP_091369921.1">
    <property type="nucleotide sequence ID" value="NZ_FNDV01000003.1"/>
</dbReference>
<dbReference type="PANTHER" id="PTHR48094:SF19">
    <property type="entry name" value="DJ-1_PFPI DOMAIN-CONTAINING PROTEIN"/>
    <property type="match status" value="1"/>
</dbReference>
<dbReference type="Proteomes" id="UP000199651">
    <property type="component" value="Unassembled WGS sequence"/>
</dbReference>
<reference evidence="3" key="1">
    <citation type="submission" date="2016-10" db="EMBL/GenBank/DDBJ databases">
        <authorList>
            <person name="Varghese N."/>
            <person name="Submissions S."/>
        </authorList>
    </citation>
    <scope>NUCLEOTIDE SEQUENCE [LARGE SCALE GENOMIC DNA]</scope>
    <source>
        <strain evidence="3">IBRC-M 10655</strain>
    </source>
</reference>
<dbReference type="OrthoDB" id="6003696at2"/>
<name>A0A1H0GG12_9PSEU</name>
<dbReference type="GO" id="GO:0006508">
    <property type="term" value="P:proteolysis"/>
    <property type="evidence" value="ECO:0007669"/>
    <property type="project" value="UniProtKB-KW"/>
</dbReference>
<evidence type="ECO:0000259" key="1">
    <source>
        <dbReference type="Pfam" id="PF01965"/>
    </source>
</evidence>
<keyword evidence="3" id="KW-1185">Reference proteome</keyword>
<dbReference type="InterPro" id="IPR002818">
    <property type="entry name" value="DJ-1/PfpI"/>
</dbReference>
<organism evidence="2 3">
    <name type="scientific">Actinokineospora alba</name>
    <dbReference type="NCBI Taxonomy" id="504798"/>
    <lineage>
        <taxon>Bacteria</taxon>
        <taxon>Bacillati</taxon>
        <taxon>Actinomycetota</taxon>
        <taxon>Actinomycetes</taxon>
        <taxon>Pseudonocardiales</taxon>
        <taxon>Pseudonocardiaceae</taxon>
        <taxon>Actinokineospora</taxon>
    </lineage>
</organism>
<dbReference type="Gene3D" id="3.40.50.880">
    <property type="match status" value="1"/>
</dbReference>
<feature type="domain" description="DJ-1/PfpI" evidence="1">
    <location>
        <begin position="5"/>
        <end position="172"/>
    </location>
</feature>
<protein>
    <submittedName>
        <fullName evidence="2">Putative intracellular protease/amidase</fullName>
    </submittedName>
</protein>
<keyword evidence="2" id="KW-0645">Protease</keyword>
<gene>
    <name evidence="2" type="ORF">SAMN05192558_101784</name>
</gene>